<evidence type="ECO:0000313" key="2">
    <source>
        <dbReference type="EMBL" id="KZP27079.1"/>
    </source>
</evidence>
<gene>
    <name evidence="2" type="ORF">FIBSPDRAFT_781169</name>
</gene>
<dbReference type="OrthoDB" id="8954335at2759"/>
<dbReference type="Gene3D" id="3.40.50.300">
    <property type="entry name" value="P-loop containing nucleotide triphosphate hydrolases"/>
    <property type="match status" value="1"/>
</dbReference>
<keyword evidence="2" id="KW-0378">Hydrolase</keyword>
<feature type="domain" description="G" evidence="1">
    <location>
        <begin position="33"/>
        <end position="128"/>
    </location>
</feature>
<sequence>MAPDHMSQSKWSIASKAQGLEAQDTASNETVNIIVCGQVGVGKSTLINMLAGQTVAKTSNDVAACTAESSSYTITMPGDRKITLWDTVGLDEGSTGRATVLAATENIRKLTTRLVESTGLSLILYMVRGKPVGSVITDYLLFKAFCDDKVPFLLVVTGLDQVSDRAVWWEQNESNFHQESPLSDAHICIVSAKDLHSEAACAESVTEVLKLIETTCLRDPWREDRKSWFIKTVSNAAGVLRASTLKASQRSEILFEGLVRNGVPEDEARAAVRIFKRKYKSAYAK</sequence>
<dbReference type="GO" id="GO:0005737">
    <property type="term" value="C:cytoplasm"/>
    <property type="evidence" value="ECO:0007669"/>
    <property type="project" value="TreeGrafter"/>
</dbReference>
<dbReference type="Pfam" id="PF01926">
    <property type="entry name" value="MMR_HSR1"/>
    <property type="match status" value="1"/>
</dbReference>
<dbReference type="InterPro" id="IPR006073">
    <property type="entry name" value="GTP-bd"/>
</dbReference>
<dbReference type="InterPro" id="IPR027417">
    <property type="entry name" value="P-loop_NTPase"/>
</dbReference>
<keyword evidence="3" id="KW-1185">Reference proteome</keyword>
<dbReference type="CDD" id="cd00882">
    <property type="entry name" value="Ras_like_GTPase"/>
    <property type="match status" value="1"/>
</dbReference>
<dbReference type="PANTHER" id="PTHR42714:SF2">
    <property type="entry name" value="TRNA MODIFICATION GTPASE GTPBP3, MITOCHONDRIAL"/>
    <property type="match status" value="1"/>
</dbReference>
<protein>
    <submittedName>
        <fullName evidence="2">P-loop containing nucleoside triphosphate hydrolase protein</fullName>
    </submittedName>
</protein>
<dbReference type="GO" id="GO:0030488">
    <property type="term" value="P:tRNA methylation"/>
    <property type="evidence" value="ECO:0007669"/>
    <property type="project" value="TreeGrafter"/>
</dbReference>
<dbReference type="GO" id="GO:0002098">
    <property type="term" value="P:tRNA wobble uridine modification"/>
    <property type="evidence" value="ECO:0007669"/>
    <property type="project" value="TreeGrafter"/>
</dbReference>
<dbReference type="SUPFAM" id="SSF52540">
    <property type="entry name" value="P-loop containing nucleoside triphosphate hydrolases"/>
    <property type="match status" value="1"/>
</dbReference>
<evidence type="ECO:0000313" key="3">
    <source>
        <dbReference type="Proteomes" id="UP000076532"/>
    </source>
</evidence>
<dbReference type="AlphaFoldDB" id="A0A166QF18"/>
<reference evidence="2 3" key="1">
    <citation type="journal article" date="2016" name="Mol. Biol. Evol.">
        <title>Comparative Genomics of Early-Diverging Mushroom-Forming Fungi Provides Insights into the Origins of Lignocellulose Decay Capabilities.</title>
        <authorList>
            <person name="Nagy L.G."/>
            <person name="Riley R."/>
            <person name="Tritt A."/>
            <person name="Adam C."/>
            <person name="Daum C."/>
            <person name="Floudas D."/>
            <person name="Sun H."/>
            <person name="Yadav J.S."/>
            <person name="Pangilinan J."/>
            <person name="Larsson K.H."/>
            <person name="Matsuura K."/>
            <person name="Barry K."/>
            <person name="Labutti K."/>
            <person name="Kuo R."/>
            <person name="Ohm R.A."/>
            <person name="Bhattacharya S.S."/>
            <person name="Shirouzu T."/>
            <person name="Yoshinaga Y."/>
            <person name="Martin F.M."/>
            <person name="Grigoriev I.V."/>
            <person name="Hibbett D.S."/>
        </authorList>
    </citation>
    <scope>NUCLEOTIDE SEQUENCE [LARGE SCALE GENOMIC DNA]</scope>
    <source>
        <strain evidence="2 3">CBS 109695</strain>
    </source>
</reference>
<dbReference type="EMBL" id="KV417510">
    <property type="protein sequence ID" value="KZP27079.1"/>
    <property type="molecule type" value="Genomic_DNA"/>
</dbReference>
<dbReference type="Proteomes" id="UP000076532">
    <property type="component" value="Unassembled WGS sequence"/>
</dbReference>
<dbReference type="PANTHER" id="PTHR42714">
    <property type="entry name" value="TRNA MODIFICATION GTPASE GTPBP3"/>
    <property type="match status" value="1"/>
</dbReference>
<evidence type="ECO:0000259" key="1">
    <source>
        <dbReference type="Pfam" id="PF01926"/>
    </source>
</evidence>
<proteinExistence type="predicted"/>
<organism evidence="2 3">
    <name type="scientific">Athelia psychrophila</name>
    <dbReference type="NCBI Taxonomy" id="1759441"/>
    <lineage>
        <taxon>Eukaryota</taxon>
        <taxon>Fungi</taxon>
        <taxon>Dikarya</taxon>
        <taxon>Basidiomycota</taxon>
        <taxon>Agaricomycotina</taxon>
        <taxon>Agaricomycetes</taxon>
        <taxon>Agaricomycetidae</taxon>
        <taxon>Atheliales</taxon>
        <taxon>Atheliaceae</taxon>
        <taxon>Athelia</taxon>
    </lineage>
</organism>
<dbReference type="GO" id="GO:0016787">
    <property type="term" value="F:hydrolase activity"/>
    <property type="evidence" value="ECO:0007669"/>
    <property type="project" value="UniProtKB-KW"/>
</dbReference>
<accession>A0A166QF18</accession>
<dbReference type="GO" id="GO:0005525">
    <property type="term" value="F:GTP binding"/>
    <property type="evidence" value="ECO:0007669"/>
    <property type="project" value="InterPro"/>
</dbReference>
<name>A0A166QF18_9AGAM</name>